<evidence type="ECO:0000313" key="11">
    <source>
        <dbReference type="Proteomes" id="UP001346149"/>
    </source>
</evidence>
<dbReference type="InterPro" id="IPR017884">
    <property type="entry name" value="SANT_dom"/>
</dbReference>
<dbReference type="Gene3D" id="1.10.10.60">
    <property type="entry name" value="Homeodomain-like"/>
    <property type="match status" value="1"/>
</dbReference>
<comment type="caution">
    <text evidence="10">The sequence shown here is derived from an EMBL/GenBank/DDBJ whole genome shotgun (WGS) entry which is preliminary data.</text>
</comment>
<dbReference type="InterPro" id="IPR009057">
    <property type="entry name" value="Homeodomain-like_sf"/>
</dbReference>
<protein>
    <submittedName>
        <fullName evidence="10">Uncharacterized protein</fullName>
    </submittedName>
</protein>
<dbReference type="Proteomes" id="UP001346149">
    <property type="component" value="Unassembled WGS sequence"/>
</dbReference>
<dbReference type="NCBIfam" id="TIGR01557">
    <property type="entry name" value="myb_SHAQKYF"/>
    <property type="match status" value="1"/>
</dbReference>
<feature type="region of interest" description="Disordered" evidence="6">
    <location>
        <begin position="264"/>
        <end position="285"/>
    </location>
</feature>
<feature type="domain" description="Myb-like" evidence="7">
    <location>
        <begin position="44"/>
        <end position="90"/>
    </location>
</feature>
<dbReference type="PROSITE" id="PS50090">
    <property type="entry name" value="MYB_LIKE"/>
    <property type="match status" value="1"/>
</dbReference>
<organism evidence="10 11">
    <name type="scientific">Trapa natans</name>
    <name type="common">Water chestnut</name>
    <dbReference type="NCBI Taxonomy" id="22666"/>
    <lineage>
        <taxon>Eukaryota</taxon>
        <taxon>Viridiplantae</taxon>
        <taxon>Streptophyta</taxon>
        <taxon>Embryophyta</taxon>
        <taxon>Tracheophyta</taxon>
        <taxon>Spermatophyta</taxon>
        <taxon>Magnoliopsida</taxon>
        <taxon>eudicotyledons</taxon>
        <taxon>Gunneridae</taxon>
        <taxon>Pentapetalae</taxon>
        <taxon>rosids</taxon>
        <taxon>malvids</taxon>
        <taxon>Myrtales</taxon>
        <taxon>Lythraceae</taxon>
        <taxon>Trapa</taxon>
    </lineage>
</organism>
<dbReference type="Pfam" id="PF00249">
    <property type="entry name" value="Myb_DNA-binding"/>
    <property type="match status" value="1"/>
</dbReference>
<evidence type="ECO:0000256" key="1">
    <source>
        <dbReference type="ARBA" id="ARBA00004123"/>
    </source>
</evidence>
<dbReference type="InterPro" id="IPR017930">
    <property type="entry name" value="Myb_dom"/>
</dbReference>
<feature type="region of interest" description="Disordered" evidence="6">
    <location>
        <begin position="1"/>
        <end position="20"/>
    </location>
</feature>
<keyword evidence="4" id="KW-0804">Transcription</keyword>
<accession>A0AAN7MRN0</accession>
<feature type="domain" description="SANT" evidence="8">
    <location>
        <begin position="43"/>
        <end position="94"/>
    </location>
</feature>
<evidence type="ECO:0000256" key="6">
    <source>
        <dbReference type="SAM" id="MobiDB-lite"/>
    </source>
</evidence>
<evidence type="ECO:0000313" key="10">
    <source>
        <dbReference type="EMBL" id="KAK4800500.1"/>
    </source>
</evidence>
<dbReference type="InterPro" id="IPR006447">
    <property type="entry name" value="Myb_dom_plants"/>
</dbReference>
<keyword evidence="3" id="KW-0238">DNA-binding</keyword>
<dbReference type="GO" id="GO:0003677">
    <property type="term" value="F:DNA binding"/>
    <property type="evidence" value="ECO:0007669"/>
    <property type="project" value="UniProtKB-KW"/>
</dbReference>
<feature type="compositionally biased region" description="Basic and acidic residues" evidence="6">
    <location>
        <begin position="268"/>
        <end position="278"/>
    </location>
</feature>
<evidence type="ECO:0000259" key="7">
    <source>
        <dbReference type="PROSITE" id="PS50090"/>
    </source>
</evidence>
<name>A0AAN7MRN0_TRANT</name>
<feature type="compositionally biased region" description="Basic residues" evidence="6">
    <location>
        <begin position="114"/>
        <end position="123"/>
    </location>
</feature>
<evidence type="ECO:0000259" key="9">
    <source>
        <dbReference type="PROSITE" id="PS51294"/>
    </source>
</evidence>
<reference evidence="10 11" key="1">
    <citation type="journal article" date="2023" name="Hortic Res">
        <title>Pangenome of water caltrop reveals structural variations and asymmetric subgenome divergence after allopolyploidization.</title>
        <authorList>
            <person name="Zhang X."/>
            <person name="Chen Y."/>
            <person name="Wang L."/>
            <person name="Yuan Y."/>
            <person name="Fang M."/>
            <person name="Shi L."/>
            <person name="Lu R."/>
            <person name="Comes H.P."/>
            <person name="Ma Y."/>
            <person name="Chen Y."/>
            <person name="Huang G."/>
            <person name="Zhou Y."/>
            <person name="Zheng Z."/>
            <person name="Qiu Y."/>
        </authorList>
    </citation>
    <scope>NUCLEOTIDE SEQUENCE [LARGE SCALE GENOMIC DNA]</scope>
    <source>
        <strain evidence="10">F231</strain>
    </source>
</reference>
<evidence type="ECO:0000259" key="8">
    <source>
        <dbReference type="PROSITE" id="PS51293"/>
    </source>
</evidence>
<dbReference type="PANTHER" id="PTHR12802:SF175">
    <property type="entry name" value="PROTEIN REVEILLE 2"/>
    <property type="match status" value="1"/>
</dbReference>
<dbReference type="SUPFAM" id="SSF46689">
    <property type="entry name" value="Homeodomain-like"/>
    <property type="match status" value="1"/>
</dbReference>
<dbReference type="GO" id="GO:0010468">
    <property type="term" value="P:regulation of gene expression"/>
    <property type="evidence" value="ECO:0007669"/>
    <property type="project" value="UniProtKB-ARBA"/>
</dbReference>
<dbReference type="PANTHER" id="PTHR12802">
    <property type="entry name" value="SWI/SNF COMPLEX-RELATED"/>
    <property type="match status" value="1"/>
</dbReference>
<evidence type="ECO:0000256" key="2">
    <source>
        <dbReference type="ARBA" id="ARBA00023015"/>
    </source>
</evidence>
<dbReference type="EMBL" id="JAXQNO010000003">
    <property type="protein sequence ID" value="KAK4800500.1"/>
    <property type="molecule type" value="Genomic_DNA"/>
</dbReference>
<feature type="region of interest" description="Disordered" evidence="6">
    <location>
        <begin position="97"/>
        <end position="123"/>
    </location>
</feature>
<feature type="region of interest" description="Disordered" evidence="6">
    <location>
        <begin position="190"/>
        <end position="209"/>
    </location>
</feature>
<evidence type="ECO:0000256" key="3">
    <source>
        <dbReference type="ARBA" id="ARBA00023125"/>
    </source>
</evidence>
<feature type="compositionally biased region" description="Polar residues" evidence="6">
    <location>
        <begin position="342"/>
        <end position="352"/>
    </location>
</feature>
<dbReference type="InterPro" id="IPR001005">
    <property type="entry name" value="SANT/Myb"/>
</dbReference>
<dbReference type="PROSITE" id="PS51293">
    <property type="entry name" value="SANT"/>
    <property type="match status" value="1"/>
</dbReference>
<dbReference type="CDD" id="cd00167">
    <property type="entry name" value="SANT"/>
    <property type="match status" value="1"/>
</dbReference>
<proteinExistence type="predicted"/>
<keyword evidence="2" id="KW-0805">Transcription regulation</keyword>
<evidence type="ECO:0000256" key="4">
    <source>
        <dbReference type="ARBA" id="ARBA00023163"/>
    </source>
</evidence>
<dbReference type="PROSITE" id="PS51294">
    <property type="entry name" value="HTH_MYB"/>
    <property type="match status" value="1"/>
</dbReference>
<keyword evidence="5" id="KW-0539">Nucleus</keyword>
<gene>
    <name evidence="10" type="ORF">SAY86_020987</name>
</gene>
<evidence type="ECO:0000256" key="5">
    <source>
        <dbReference type="ARBA" id="ARBA00023242"/>
    </source>
</evidence>
<dbReference type="FunFam" id="1.10.10.60:FF:000023">
    <property type="entry name" value="protein REVEILLE 6 isoform X1"/>
    <property type="match status" value="1"/>
</dbReference>
<keyword evidence="11" id="KW-1185">Reference proteome</keyword>
<dbReference type="GO" id="GO:0005634">
    <property type="term" value="C:nucleus"/>
    <property type="evidence" value="ECO:0007669"/>
    <property type="project" value="UniProtKB-SubCell"/>
</dbReference>
<feature type="compositionally biased region" description="Basic and acidic residues" evidence="6">
    <location>
        <begin position="354"/>
        <end position="364"/>
    </location>
</feature>
<comment type="subcellular location">
    <subcellularLocation>
        <location evidence="1">Nucleus</location>
    </subcellularLocation>
</comment>
<dbReference type="SMART" id="SM00717">
    <property type="entry name" value="SANT"/>
    <property type="match status" value="1"/>
</dbReference>
<feature type="region of interest" description="Disordered" evidence="6">
    <location>
        <begin position="320"/>
        <end position="365"/>
    </location>
</feature>
<feature type="compositionally biased region" description="Pro residues" evidence="6">
    <location>
        <begin position="320"/>
        <end position="332"/>
    </location>
</feature>
<sequence length="443" mass="48780">MAAEDQNAGRAASSASSMGESKDIYTSAIDVSLKVRKPYIITKQREKWTEEEHQRFLEAVKQYGRGWRQIEEHVGTKTAIQIRSHAQKYFSKVARGLSGNPGGSASPVEIPPPRPKKKPAHPYPRKTLHVKLTSNLYPLERSPSSNYSSLEKETGSPTSVLSAICSERQQSRSLSLTWCTIIQSNTSPISAGRVSSTGEEDDLGKGCSTSSTRKLPSLICDSKSKFSPSDGIRGTNAPTVIKLFGRTLIVAEVENMLSHDSNIGKENLISKDDGKLDESSSNETEDTLLSVGKIDNNHTDIHLSSDQFSSDGSQRWLLYPSPPFISSKPPPIHGLTREKQKSTSGSNTTTSADEADHRAAENTESKYNIKHCESRSNLRGFVPNKRCAVESEMRPEETATPEQQQTRRARLVKLTIASFDKSREIEVKSSSLYTVTVTGQGFF</sequence>
<feature type="domain" description="HTH myb-type" evidence="9">
    <location>
        <begin position="40"/>
        <end position="94"/>
    </location>
</feature>
<dbReference type="AlphaFoldDB" id="A0AAN7MRN0"/>